<reference evidence="2" key="1">
    <citation type="submission" date="2023-03" db="EMBL/GenBank/DDBJ databases">
        <title>Massive genome expansion in bonnet fungi (Mycena s.s.) driven by repeated elements and novel gene families across ecological guilds.</title>
        <authorList>
            <consortium name="Lawrence Berkeley National Laboratory"/>
            <person name="Harder C.B."/>
            <person name="Miyauchi S."/>
            <person name="Viragh M."/>
            <person name="Kuo A."/>
            <person name="Thoen E."/>
            <person name="Andreopoulos B."/>
            <person name="Lu D."/>
            <person name="Skrede I."/>
            <person name="Drula E."/>
            <person name="Henrissat B."/>
            <person name="Morin E."/>
            <person name="Kohler A."/>
            <person name="Barry K."/>
            <person name="LaButti K."/>
            <person name="Morin E."/>
            <person name="Salamov A."/>
            <person name="Lipzen A."/>
            <person name="Mereny Z."/>
            <person name="Hegedus B."/>
            <person name="Baldrian P."/>
            <person name="Stursova M."/>
            <person name="Weitz H."/>
            <person name="Taylor A."/>
            <person name="Grigoriev I.V."/>
            <person name="Nagy L.G."/>
            <person name="Martin F."/>
            <person name="Kauserud H."/>
        </authorList>
    </citation>
    <scope>NUCLEOTIDE SEQUENCE</scope>
    <source>
        <strain evidence="2">CBHHK173m</strain>
    </source>
</reference>
<name>A0AAD6XIX5_9AGAR</name>
<protein>
    <submittedName>
        <fullName evidence="2">Uncharacterized protein</fullName>
    </submittedName>
</protein>
<feature type="region of interest" description="Disordered" evidence="1">
    <location>
        <begin position="259"/>
        <end position="472"/>
    </location>
</feature>
<evidence type="ECO:0000256" key="1">
    <source>
        <dbReference type="SAM" id="MobiDB-lite"/>
    </source>
</evidence>
<feature type="compositionally biased region" description="Basic and acidic residues" evidence="1">
    <location>
        <begin position="189"/>
        <end position="199"/>
    </location>
</feature>
<dbReference type="AlphaFoldDB" id="A0AAD6XIX5"/>
<organism evidence="2 3">
    <name type="scientific">Mycena belliarum</name>
    <dbReference type="NCBI Taxonomy" id="1033014"/>
    <lineage>
        <taxon>Eukaryota</taxon>
        <taxon>Fungi</taxon>
        <taxon>Dikarya</taxon>
        <taxon>Basidiomycota</taxon>
        <taxon>Agaricomycotina</taxon>
        <taxon>Agaricomycetes</taxon>
        <taxon>Agaricomycetidae</taxon>
        <taxon>Agaricales</taxon>
        <taxon>Marasmiineae</taxon>
        <taxon>Mycenaceae</taxon>
        <taxon>Mycena</taxon>
    </lineage>
</organism>
<feature type="region of interest" description="Disordered" evidence="1">
    <location>
        <begin position="169"/>
        <end position="228"/>
    </location>
</feature>
<feature type="compositionally biased region" description="Low complexity" evidence="1">
    <location>
        <begin position="330"/>
        <end position="357"/>
    </location>
</feature>
<evidence type="ECO:0000313" key="3">
    <source>
        <dbReference type="Proteomes" id="UP001222325"/>
    </source>
</evidence>
<gene>
    <name evidence="2" type="ORF">B0H15DRAFT_861166</name>
</gene>
<evidence type="ECO:0000313" key="2">
    <source>
        <dbReference type="EMBL" id="KAJ7077850.1"/>
    </source>
</evidence>
<feature type="compositionally biased region" description="Low complexity" evidence="1">
    <location>
        <begin position="520"/>
        <end position="538"/>
    </location>
</feature>
<dbReference type="EMBL" id="JARJCN010000070">
    <property type="protein sequence ID" value="KAJ7077850.1"/>
    <property type="molecule type" value="Genomic_DNA"/>
</dbReference>
<feature type="region of interest" description="Disordered" evidence="1">
    <location>
        <begin position="1"/>
        <end position="85"/>
    </location>
</feature>
<feature type="region of interest" description="Disordered" evidence="1">
    <location>
        <begin position="520"/>
        <end position="560"/>
    </location>
</feature>
<proteinExistence type="predicted"/>
<keyword evidence="3" id="KW-1185">Reference proteome</keyword>
<feature type="compositionally biased region" description="Acidic residues" evidence="1">
    <location>
        <begin position="36"/>
        <end position="48"/>
    </location>
</feature>
<feature type="compositionally biased region" description="Low complexity" evidence="1">
    <location>
        <begin position="259"/>
        <end position="269"/>
    </location>
</feature>
<sequence>MPVSASRRSSRSTPPRSTPRRESIALSSVAMPIGDSDTEPDFDALDSADDPRAPSPDIASILATTPRPRLTSLSRRQSPLPYDEPWEEDFIDDYGSVYSLASKPSGPYAFAFPDVDRPAARSVHPDTTQPTWDEPNDSDSDLDLHTSLPQLMLHHGFLSPRSKLLPNNGSSVSLALPSPTSPSFLSKDPLPRDTRDTPRRRVRHRDGKTLRGGIGLTTGLGWSDSEDEDAPSALTRRISSLDLNRSSSHLSFSRASSLSIRSSAYSSAPRPRRAQSESESPPDVDEFGTWSARKGSGTSSAPPTSWARRSEPSARLSRVQSQSSLGPRITRTPSTRTDDSTTSGATTTSVMSLPLMRSRSRVLRVMMADKEKPLPRTPSLRRNPSTASNMGTATSGLRPRAATGVNASSLPKAHSGGRATPLSMQSTPQAGPPPASTTAVPAMPAPALTTSGSKSQMRPLRLRPPVLGGDRAPVPVPAVINVGLPASSTASSLASSASGSSALSASTSATSVSLLSPSASYAQPARSPSPYARAPSSPGFAAQQSFPRSPPSPGFMAQGFAEGALGTPITPTTPMYDQGGIARPRPRVGAGMTYRTSTYGAPRSLPVRTSAKAVAL</sequence>
<feature type="compositionally biased region" description="Polar residues" evidence="1">
    <location>
        <begin position="380"/>
        <end position="395"/>
    </location>
</feature>
<accession>A0AAD6XIX5</accession>
<feature type="region of interest" description="Disordered" evidence="1">
    <location>
        <begin position="118"/>
        <end position="145"/>
    </location>
</feature>
<comment type="caution">
    <text evidence="2">The sequence shown here is derived from an EMBL/GenBank/DDBJ whole genome shotgun (WGS) entry which is preliminary data.</text>
</comment>
<dbReference type="Proteomes" id="UP001222325">
    <property type="component" value="Unassembled WGS sequence"/>
</dbReference>